<dbReference type="InterPro" id="IPR009057">
    <property type="entry name" value="Homeodomain-like_sf"/>
</dbReference>
<reference evidence="4 5" key="1">
    <citation type="submission" date="2018-09" db="EMBL/GenBank/DDBJ databases">
        <title>Novel species of Arthrobacter.</title>
        <authorList>
            <person name="Liu Q."/>
            <person name="Xin Y.-H."/>
        </authorList>
    </citation>
    <scope>NUCLEOTIDE SEQUENCE [LARGE SCALE GENOMIC DNA]</scope>
    <source>
        <strain evidence="4 5">Hz2</strain>
    </source>
</reference>
<dbReference type="AlphaFoldDB" id="A0A3A5MI65"/>
<accession>A0A3A5MI65</accession>
<evidence type="ECO:0000259" key="3">
    <source>
        <dbReference type="PROSITE" id="PS50977"/>
    </source>
</evidence>
<dbReference type="PRINTS" id="PR00455">
    <property type="entry name" value="HTHTETR"/>
</dbReference>
<comment type="caution">
    <text evidence="4">The sequence shown here is derived from an EMBL/GenBank/DDBJ whole genome shotgun (WGS) entry which is preliminary data.</text>
</comment>
<feature type="DNA-binding region" description="H-T-H motif" evidence="2">
    <location>
        <begin position="28"/>
        <end position="47"/>
    </location>
</feature>
<gene>
    <name evidence="4" type="ORF">D6T63_02300</name>
</gene>
<dbReference type="PROSITE" id="PS50977">
    <property type="entry name" value="HTH_TETR_2"/>
    <property type="match status" value="1"/>
</dbReference>
<evidence type="ECO:0000256" key="2">
    <source>
        <dbReference type="PROSITE-ProRule" id="PRU00335"/>
    </source>
</evidence>
<dbReference type="GO" id="GO:0003700">
    <property type="term" value="F:DNA-binding transcription factor activity"/>
    <property type="evidence" value="ECO:0007669"/>
    <property type="project" value="TreeGrafter"/>
</dbReference>
<dbReference type="SUPFAM" id="SSF46689">
    <property type="entry name" value="Homeodomain-like"/>
    <property type="match status" value="1"/>
</dbReference>
<dbReference type="Pfam" id="PF00440">
    <property type="entry name" value="TetR_N"/>
    <property type="match status" value="1"/>
</dbReference>
<dbReference type="OrthoDB" id="3196926at2"/>
<keyword evidence="1 2" id="KW-0238">DNA-binding</keyword>
<dbReference type="RefSeq" id="WP_120147383.1">
    <property type="nucleotide sequence ID" value="NZ_QZVT01000001.1"/>
</dbReference>
<keyword evidence="5" id="KW-1185">Reference proteome</keyword>
<sequence length="198" mass="21460">MAPQPPARERLLDAAEDLAATQGVTTTPVDVILDRAQVSPATLYAHFGNKEGLITEALRRRLARWDTTWQECVDEAGTPEEKLLALFSALSRHRRSLTPSRWCVFLGVAAETPRPGQDLADTLAADTDLLTHRLEGLATALVEDGQARMLARQIILIYTGVLGMILRGAEVETATAEGRRIAALAVRSCTGPSESHLP</sequence>
<dbReference type="Gene3D" id="1.10.357.10">
    <property type="entry name" value="Tetracycline Repressor, domain 2"/>
    <property type="match status" value="1"/>
</dbReference>
<organism evidence="4 5">
    <name type="scientific">Arthrobacter cheniae</name>
    <dbReference type="NCBI Taxonomy" id="1258888"/>
    <lineage>
        <taxon>Bacteria</taxon>
        <taxon>Bacillati</taxon>
        <taxon>Actinomycetota</taxon>
        <taxon>Actinomycetes</taxon>
        <taxon>Micrococcales</taxon>
        <taxon>Micrococcaceae</taxon>
        <taxon>Arthrobacter</taxon>
    </lineage>
</organism>
<dbReference type="PANTHER" id="PTHR30055">
    <property type="entry name" value="HTH-TYPE TRANSCRIPTIONAL REGULATOR RUTR"/>
    <property type="match status" value="1"/>
</dbReference>
<dbReference type="InterPro" id="IPR001647">
    <property type="entry name" value="HTH_TetR"/>
</dbReference>
<evidence type="ECO:0000313" key="4">
    <source>
        <dbReference type="EMBL" id="RJT83296.1"/>
    </source>
</evidence>
<dbReference type="Proteomes" id="UP000272560">
    <property type="component" value="Unassembled WGS sequence"/>
</dbReference>
<feature type="domain" description="HTH tetR-type" evidence="3">
    <location>
        <begin position="5"/>
        <end position="65"/>
    </location>
</feature>
<proteinExistence type="predicted"/>
<dbReference type="InterPro" id="IPR050109">
    <property type="entry name" value="HTH-type_TetR-like_transc_reg"/>
</dbReference>
<dbReference type="GO" id="GO:0000976">
    <property type="term" value="F:transcription cis-regulatory region binding"/>
    <property type="evidence" value="ECO:0007669"/>
    <property type="project" value="TreeGrafter"/>
</dbReference>
<dbReference type="PANTHER" id="PTHR30055:SF200">
    <property type="entry name" value="HTH-TYPE TRANSCRIPTIONAL REPRESSOR BDCR"/>
    <property type="match status" value="1"/>
</dbReference>
<name>A0A3A5MI65_9MICC</name>
<evidence type="ECO:0000256" key="1">
    <source>
        <dbReference type="ARBA" id="ARBA00023125"/>
    </source>
</evidence>
<dbReference type="SUPFAM" id="SSF48498">
    <property type="entry name" value="Tetracyclin repressor-like, C-terminal domain"/>
    <property type="match status" value="1"/>
</dbReference>
<protein>
    <submittedName>
        <fullName evidence="4">TetR/AcrR family transcriptional regulator</fullName>
    </submittedName>
</protein>
<dbReference type="EMBL" id="QZVT01000001">
    <property type="protein sequence ID" value="RJT83296.1"/>
    <property type="molecule type" value="Genomic_DNA"/>
</dbReference>
<dbReference type="InterPro" id="IPR036271">
    <property type="entry name" value="Tet_transcr_reg_TetR-rel_C_sf"/>
</dbReference>
<evidence type="ECO:0000313" key="5">
    <source>
        <dbReference type="Proteomes" id="UP000272560"/>
    </source>
</evidence>